<protein>
    <submittedName>
        <fullName evidence="3">Glycosyltransferase family 88 protein</fullName>
    </submittedName>
</protein>
<dbReference type="RefSeq" id="WP_400185751.1">
    <property type="nucleotide sequence ID" value="NZ_JBGORX010000001.1"/>
</dbReference>
<organism evidence="3 4">
    <name type="scientific">Legionella lytica</name>
    <dbReference type="NCBI Taxonomy" id="96232"/>
    <lineage>
        <taxon>Bacteria</taxon>
        <taxon>Pseudomonadati</taxon>
        <taxon>Pseudomonadota</taxon>
        <taxon>Gammaproteobacteria</taxon>
        <taxon>Legionellales</taxon>
        <taxon>Legionellaceae</taxon>
        <taxon>Legionella</taxon>
    </lineage>
</organism>
<evidence type="ECO:0000256" key="1">
    <source>
        <dbReference type="SAM" id="MobiDB-lite"/>
    </source>
</evidence>
<dbReference type="InterPro" id="IPR031757">
    <property type="entry name" value="Lgt1_Glycosyltransf"/>
</dbReference>
<sequence length="368" mass="42129">MKRVNRYKPNFKLFSVIDDEVNEGVYSFSTKNWTRIWFTTNPDQFIPQKNKEKIIEFLTKFPSRKISLIYDSRLLGTQGKEDFLNFKQELSILNRASQLEFYDFSAESFQENLLDANELELYALANMELQNLSHGGNVGAASDVVRTLSVLYRSGIYTDFDVEFPDSNLEEIKTSSPFLCSVNGNARCNDILAIHPEMASKTDLLEKYHTYIKHAYRLCSAYNSDELAQYKLEMSLTLMNSVEDSEHELASAAVEKLFALMTNMSQDFHSFPMIFLIRKACEEAIKNADEANFKKIYRKIYMSNVISSAGPSALPPMSNSEERDCGKLHQLVRGQAVLRTNDCGWIPPGFETPKINEQEKTDSQILRP</sequence>
<feature type="domain" description="Lgt1 glycosyltransferase" evidence="2">
    <location>
        <begin position="23"/>
        <end position="288"/>
    </location>
</feature>
<dbReference type="EMBL" id="JBGORX010000001">
    <property type="protein sequence ID" value="MFJ1267191.1"/>
    <property type="molecule type" value="Genomic_DNA"/>
</dbReference>
<gene>
    <name evidence="3" type="ORF">ACD661_01330</name>
</gene>
<proteinExistence type="predicted"/>
<reference evidence="3 4" key="1">
    <citation type="submission" date="2024-08" db="EMBL/GenBank/DDBJ databases">
        <title>Draft Genome Sequence of Legionella lytica strain DSB2004, Isolated From a Fire Sprinkler System.</title>
        <authorList>
            <person name="Everhart A.D."/>
            <person name="Kidane D.T."/>
            <person name="Farone A.L."/>
            <person name="Farone M.B."/>
        </authorList>
    </citation>
    <scope>NUCLEOTIDE SEQUENCE [LARGE SCALE GENOMIC DNA]</scope>
    <source>
        <strain evidence="3 4">DSB2004</strain>
    </source>
</reference>
<comment type="caution">
    <text evidence="3">The sequence shown here is derived from an EMBL/GenBank/DDBJ whole genome shotgun (WGS) entry which is preliminary data.</text>
</comment>
<accession>A0ABW8D5P9</accession>
<evidence type="ECO:0000313" key="4">
    <source>
        <dbReference type="Proteomes" id="UP001615550"/>
    </source>
</evidence>
<dbReference type="InterPro" id="IPR029044">
    <property type="entry name" value="Nucleotide-diphossugar_trans"/>
</dbReference>
<evidence type="ECO:0000313" key="3">
    <source>
        <dbReference type="EMBL" id="MFJ1267191.1"/>
    </source>
</evidence>
<keyword evidence="4" id="KW-1185">Reference proteome</keyword>
<dbReference type="Proteomes" id="UP001615550">
    <property type="component" value="Unassembled WGS sequence"/>
</dbReference>
<dbReference type="Gene3D" id="3.90.550.20">
    <property type="match status" value="1"/>
</dbReference>
<dbReference type="SUPFAM" id="SSF53448">
    <property type="entry name" value="Nucleotide-diphospho-sugar transferases"/>
    <property type="match status" value="1"/>
</dbReference>
<feature type="region of interest" description="Disordered" evidence="1">
    <location>
        <begin position="349"/>
        <end position="368"/>
    </location>
</feature>
<evidence type="ECO:0000259" key="2">
    <source>
        <dbReference type="Pfam" id="PF16849"/>
    </source>
</evidence>
<name>A0ABW8D5P9_9GAMM</name>
<dbReference type="Pfam" id="PF16849">
    <property type="entry name" value="Glyco_transf_88"/>
    <property type="match status" value="1"/>
</dbReference>